<dbReference type="CDD" id="cd14858">
    <property type="entry name" value="TrmE_N"/>
    <property type="match status" value="1"/>
</dbReference>
<evidence type="ECO:0000256" key="4">
    <source>
        <dbReference type="ARBA" id="ARBA00022958"/>
    </source>
</evidence>
<dbReference type="Gene3D" id="3.30.1360.120">
    <property type="entry name" value="Probable tRNA modification gtpase trme, domain 1"/>
    <property type="match status" value="1"/>
</dbReference>
<dbReference type="PANTHER" id="PTHR42714">
    <property type="entry name" value="TRNA MODIFICATION GTPASE GTPBP3"/>
    <property type="match status" value="1"/>
</dbReference>
<dbReference type="InterPro" id="IPR027266">
    <property type="entry name" value="TrmE/GcvT-like"/>
</dbReference>
<dbReference type="InterPro" id="IPR027368">
    <property type="entry name" value="MnmE_dom2"/>
</dbReference>
<comment type="function">
    <text evidence="6">Exhibits a very high intrinsic GTPase hydrolysis rate. Involved in the addition of a carboxymethylaminomethyl (cmnm) group at the wobble position (U34) of certain tRNAs, forming tRNA-cmnm(5)s(2)U34.</text>
</comment>
<comment type="subunit">
    <text evidence="6">Homodimer. Heterotetramer of two MnmE and two MnmG subunits.</text>
</comment>
<feature type="binding site" evidence="6">
    <location>
        <position position="225"/>
    </location>
    <ligand>
        <name>K(+)</name>
        <dbReference type="ChEBI" id="CHEBI:29103"/>
    </ligand>
</feature>
<keyword evidence="11" id="KW-1185">Reference proteome</keyword>
<feature type="binding site" evidence="6">
    <location>
        <begin position="225"/>
        <end position="230"/>
    </location>
    <ligand>
        <name>GTP</name>
        <dbReference type="ChEBI" id="CHEBI:37565"/>
    </ligand>
</feature>
<keyword evidence="3 6" id="KW-0547">Nucleotide-binding</keyword>
<keyword evidence="6" id="KW-0479">Metal-binding</keyword>
<evidence type="ECO:0000313" key="11">
    <source>
        <dbReference type="Proteomes" id="UP001629244"/>
    </source>
</evidence>
<feature type="domain" description="GTP-binding protein TrmE N-terminal" evidence="8">
    <location>
        <begin position="4"/>
        <end position="117"/>
    </location>
</feature>
<comment type="cofactor">
    <cofactor evidence="6">
        <name>K(+)</name>
        <dbReference type="ChEBI" id="CHEBI:29103"/>
    </cofactor>
    <text evidence="6">Binds 1 potassium ion per subunit.</text>
</comment>
<dbReference type="InterPro" id="IPR006073">
    <property type="entry name" value="GTP-bd"/>
</dbReference>
<dbReference type="Proteomes" id="UP001629244">
    <property type="component" value="Unassembled WGS sequence"/>
</dbReference>
<comment type="similarity">
    <text evidence="1 6">Belongs to the TRAFAC class TrmE-Era-EngA-EngB-Septin-like GTPase superfamily. TrmE GTPase family.</text>
</comment>
<feature type="binding site" evidence="6">
    <location>
        <position position="246"/>
    </location>
    <ligand>
        <name>K(+)</name>
        <dbReference type="ChEBI" id="CHEBI:29103"/>
    </ligand>
</feature>
<dbReference type="CDD" id="cd04164">
    <property type="entry name" value="trmE"/>
    <property type="match status" value="1"/>
</dbReference>
<organism evidence="10 11">
    <name type="scientific">Sphingomonas plantiphila</name>
    <dbReference type="NCBI Taxonomy" id="3163295"/>
    <lineage>
        <taxon>Bacteria</taxon>
        <taxon>Pseudomonadati</taxon>
        <taxon>Pseudomonadota</taxon>
        <taxon>Alphaproteobacteria</taxon>
        <taxon>Sphingomonadales</taxon>
        <taxon>Sphingomonadaceae</taxon>
        <taxon>Sphingomonas</taxon>
    </lineage>
</organism>
<evidence type="ECO:0000256" key="1">
    <source>
        <dbReference type="ARBA" id="ARBA00011043"/>
    </source>
</evidence>
<evidence type="ECO:0000256" key="6">
    <source>
        <dbReference type="HAMAP-Rule" id="MF_00379"/>
    </source>
</evidence>
<keyword evidence="4 6" id="KW-0630">Potassium</keyword>
<keyword evidence="6 10" id="KW-0378">Hydrolase</keyword>
<keyword evidence="6" id="KW-0963">Cytoplasm</keyword>
<dbReference type="Gene3D" id="3.40.50.300">
    <property type="entry name" value="P-loop containing nucleotide triphosphate hydrolases"/>
    <property type="match status" value="1"/>
</dbReference>
<dbReference type="EMBL" id="JBELQC010000001">
    <property type="protein sequence ID" value="MFL9840226.1"/>
    <property type="molecule type" value="Genomic_DNA"/>
</dbReference>
<dbReference type="NCBIfam" id="TIGR00231">
    <property type="entry name" value="small_GTP"/>
    <property type="match status" value="1"/>
</dbReference>
<dbReference type="InterPro" id="IPR025867">
    <property type="entry name" value="MnmE_helical"/>
</dbReference>
<comment type="caution">
    <text evidence="10">The sequence shown here is derived from an EMBL/GenBank/DDBJ whole genome shotgun (WGS) entry which is preliminary data.</text>
</comment>
<sequence>MSDTIFALSSGQPPAAIAVVRISGPSAFDVVAKLAGALPAPRRASLRALQHDGNRLDNALVLTFPGPATATGEDLAELHLHGGRAVVRAVEAALGALPGLRPAEPGEFTRRALANGRIDLTEAEGLGDLLAAETEAQRRAALRSAEGGIRVQVEQWTRRTLALSAAIEAMLDHGDEDDVAAEGEALDPLQRAASDLAMQIATVVAQPGVERLRDGIRVVLAGPPNAGKSTLLNALAQREAAIVSPIAGTTRDRIEAPVMRDGVAYLLTDTAGLNDAPSDMVEEIGIARAHAAMADADIVLWLDDAPPPDESYLALHARADAEGRGVVADRLVVSAVTGQGIGELWSEIAARASTLLPSADAVPLNDRQRALASEAAGALVSASQLSDPLLIAEELRRALRCFDRITGTAGVEAMLDTLFGRFCIGK</sequence>
<feature type="binding site" evidence="6">
    <location>
        <begin position="244"/>
        <end position="250"/>
    </location>
    <ligand>
        <name>GTP</name>
        <dbReference type="ChEBI" id="CHEBI:37565"/>
    </ligand>
</feature>
<feature type="binding site" evidence="6">
    <location>
        <position position="77"/>
    </location>
    <ligand>
        <name>(6S)-5-formyl-5,6,7,8-tetrahydrofolate</name>
        <dbReference type="ChEBI" id="CHEBI:57457"/>
    </ligand>
</feature>
<feature type="domain" description="G" evidence="7">
    <location>
        <begin position="217"/>
        <end position="308"/>
    </location>
</feature>
<dbReference type="RefSeq" id="WP_408077172.1">
    <property type="nucleotide sequence ID" value="NZ_JBELQC010000001.1"/>
</dbReference>
<name>A0ABW8YM00_9SPHN</name>
<dbReference type="InterPro" id="IPR027417">
    <property type="entry name" value="P-loop_NTPase"/>
</dbReference>
<feature type="binding site" evidence="6">
    <location>
        <position position="250"/>
    </location>
    <ligand>
        <name>Mg(2+)</name>
        <dbReference type="ChEBI" id="CHEBI:18420"/>
    </ligand>
</feature>
<feature type="binding site" evidence="6">
    <location>
        <position position="117"/>
    </location>
    <ligand>
        <name>(6S)-5-formyl-5,6,7,8-tetrahydrofolate</name>
        <dbReference type="ChEBI" id="CHEBI:57457"/>
    </ligand>
</feature>
<feature type="binding site" evidence="6">
    <location>
        <begin position="269"/>
        <end position="272"/>
    </location>
    <ligand>
        <name>GTP</name>
        <dbReference type="ChEBI" id="CHEBI:37565"/>
    </ligand>
</feature>
<feature type="domain" description="MnmE helical" evidence="9">
    <location>
        <begin position="120"/>
        <end position="423"/>
    </location>
</feature>
<dbReference type="NCBIfam" id="NF003661">
    <property type="entry name" value="PRK05291.1-3"/>
    <property type="match status" value="1"/>
</dbReference>
<feature type="binding site" evidence="6">
    <location>
        <position position="21"/>
    </location>
    <ligand>
        <name>(6S)-5-formyl-5,6,7,8-tetrahydrofolate</name>
        <dbReference type="ChEBI" id="CHEBI:57457"/>
    </ligand>
</feature>
<feature type="binding site" evidence="6">
    <location>
        <position position="249"/>
    </location>
    <ligand>
        <name>K(+)</name>
        <dbReference type="ChEBI" id="CHEBI:29103"/>
    </ligand>
</feature>
<gene>
    <name evidence="6 10" type="primary">mnmE</name>
    <name evidence="6" type="synonym">trmE</name>
    <name evidence="10" type="ORF">ABS767_04560</name>
</gene>
<reference evidence="10 11" key="1">
    <citation type="submission" date="2024-06" db="EMBL/GenBank/DDBJ databases">
        <authorList>
            <person name="Kaempfer P."/>
            <person name="Viver T."/>
        </authorList>
    </citation>
    <scope>NUCLEOTIDE SEQUENCE [LARGE SCALE GENOMIC DNA]</scope>
    <source>
        <strain evidence="10 11">ST-64</strain>
    </source>
</reference>
<dbReference type="Pfam" id="PF10396">
    <property type="entry name" value="TrmE_N"/>
    <property type="match status" value="1"/>
</dbReference>
<dbReference type="EC" id="3.6.-.-" evidence="6"/>
<evidence type="ECO:0000313" key="10">
    <source>
        <dbReference type="EMBL" id="MFL9840226.1"/>
    </source>
</evidence>
<proteinExistence type="inferred from homology"/>
<comment type="subcellular location">
    <subcellularLocation>
        <location evidence="6">Cytoplasm</location>
    </subcellularLocation>
</comment>
<feature type="binding site" evidence="6">
    <location>
        <position position="244"/>
    </location>
    <ligand>
        <name>K(+)</name>
        <dbReference type="ChEBI" id="CHEBI:29103"/>
    </ligand>
</feature>
<keyword evidence="2 6" id="KW-0819">tRNA processing</keyword>
<comment type="caution">
    <text evidence="6">Lacks conserved residue(s) required for the propagation of feature annotation.</text>
</comment>
<dbReference type="Pfam" id="PF12631">
    <property type="entry name" value="MnmE_helical"/>
    <property type="match status" value="1"/>
</dbReference>
<dbReference type="GO" id="GO:0016787">
    <property type="term" value="F:hydrolase activity"/>
    <property type="evidence" value="ECO:0007669"/>
    <property type="project" value="UniProtKB-KW"/>
</dbReference>
<dbReference type="HAMAP" id="MF_00379">
    <property type="entry name" value="GTPase_MnmE"/>
    <property type="match status" value="1"/>
</dbReference>
<dbReference type="InterPro" id="IPR031168">
    <property type="entry name" value="G_TrmE"/>
</dbReference>
<dbReference type="InterPro" id="IPR005225">
    <property type="entry name" value="Small_GTP-bd"/>
</dbReference>
<keyword evidence="5 6" id="KW-0342">GTP-binding</keyword>
<dbReference type="Gene3D" id="1.20.120.430">
    <property type="entry name" value="tRNA modification GTPase MnmE domain 2"/>
    <property type="match status" value="1"/>
</dbReference>
<dbReference type="InterPro" id="IPR018948">
    <property type="entry name" value="GTP-bd_TrmE_N"/>
</dbReference>
<dbReference type="PANTHER" id="PTHR42714:SF2">
    <property type="entry name" value="TRNA MODIFICATION GTPASE GTPBP3, MITOCHONDRIAL"/>
    <property type="match status" value="1"/>
</dbReference>
<evidence type="ECO:0000259" key="9">
    <source>
        <dbReference type="Pfam" id="PF12631"/>
    </source>
</evidence>
<feature type="binding site" evidence="6">
    <location>
        <position position="426"/>
    </location>
    <ligand>
        <name>(6S)-5-formyl-5,6,7,8-tetrahydrofolate</name>
        <dbReference type="ChEBI" id="CHEBI:57457"/>
    </ligand>
</feature>
<evidence type="ECO:0000259" key="8">
    <source>
        <dbReference type="Pfam" id="PF10396"/>
    </source>
</evidence>
<feature type="binding site" evidence="6">
    <location>
        <position position="229"/>
    </location>
    <ligand>
        <name>Mg(2+)</name>
        <dbReference type="ChEBI" id="CHEBI:18420"/>
    </ligand>
</feature>
<evidence type="ECO:0000256" key="3">
    <source>
        <dbReference type="ARBA" id="ARBA00022741"/>
    </source>
</evidence>
<dbReference type="InterPro" id="IPR004520">
    <property type="entry name" value="GTPase_MnmE"/>
</dbReference>
<dbReference type="Pfam" id="PF01926">
    <property type="entry name" value="MMR_HSR1"/>
    <property type="match status" value="1"/>
</dbReference>
<evidence type="ECO:0000256" key="5">
    <source>
        <dbReference type="ARBA" id="ARBA00023134"/>
    </source>
</evidence>
<protein>
    <recommendedName>
        <fullName evidence="6">tRNA modification GTPase MnmE</fullName>
        <ecNumber evidence="6">3.6.-.-</ecNumber>
    </recommendedName>
</protein>
<accession>A0ABW8YM00</accession>
<keyword evidence="6" id="KW-0460">Magnesium</keyword>
<dbReference type="SUPFAM" id="SSF52540">
    <property type="entry name" value="P-loop containing nucleoside triphosphate hydrolases"/>
    <property type="match status" value="1"/>
</dbReference>
<evidence type="ECO:0000259" key="7">
    <source>
        <dbReference type="Pfam" id="PF01926"/>
    </source>
</evidence>
<evidence type="ECO:0000256" key="2">
    <source>
        <dbReference type="ARBA" id="ARBA00022694"/>
    </source>
</evidence>